<gene>
    <name evidence="2" type="ORF">G5B47_02210</name>
</gene>
<protein>
    <submittedName>
        <fullName evidence="2">Uncharacterized protein</fullName>
    </submittedName>
</protein>
<evidence type="ECO:0000313" key="2">
    <source>
        <dbReference type="EMBL" id="NGM81221.1"/>
    </source>
</evidence>
<accession>A0A6M1PLL0</accession>
<keyword evidence="3" id="KW-1185">Reference proteome</keyword>
<dbReference type="AlphaFoldDB" id="A0A6M1PLL0"/>
<keyword evidence="1" id="KW-0175">Coiled coil</keyword>
<organism evidence="2 3">
    <name type="scientific">Paenibacillus apii</name>
    <dbReference type="NCBI Taxonomy" id="1850370"/>
    <lineage>
        <taxon>Bacteria</taxon>
        <taxon>Bacillati</taxon>
        <taxon>Bacillota</taxon>
        <taxon>Bacilli</taxon>
        <taxon>Bacillales</taxon>
        <taxon>Paenibacillaceae</taxon>
        <taxon>Paenibacillus</taxon>
    </lineage>
</organism>
<dbReference type="EMBL" id="JAAKGU010000001">
    <property type="protein sequence ID" value="NGM81221.1"/>
    <property type="molecule type" value="Genomic_DNA"/>
</dbReference>
<comment type="caution">
    <text evidence="2">The sequence shown here is derived from an EMBL/GenBank/DDBJ whole genome shotgun (WGS) entry which is preliminary data.</text>
</comment>
<sequence length="474" mass="52361">MVKTTKYLRVHKDGADVTGGKRYEIVGESAKLYTIRDDAGDEHTWTKADTGKTFTLETDEITVLPDESLGAVMREYREVKRVANAGETVIMTEATGTRTESGREVPDYHNGDIFVIDHISGVLAASTSGKLFYHREYSVLLPTGVIVIDGDRFRMVDRKAAVGERVIIVAENDINGDGYGNGSLFKAVAGGTNEDGEGWTDTEDGVTLYDEEYRVLEPVTPAEPTQPLSAKPAEDQYAENIATLTLKVAELEKRVTTLEAALEAAQPAPKKLRAPITADVFPKTPQQQLRPSRDEIVERAKADVLDMRKFSGTKIPNDCIAFWPETKLPHAYIPMHTVWFEVNRAKRTVAAIIRCDDDGLITRGIAKCAPGETFNSHIGRAISLRRALGLEVPAEYLDAPRPEEPRVGDVVSGGIVYAVRPTHRTVGVERPEAFISSEKGYTYITAEGREVWEHLVFAKITDDSRENTQRKEAA</sequence>
<name>A0A6M1PLL0_9BACL</name>
<evidence type="ECO:0000256" key="1">
    <source>
        <dbReference type="SAM" id="Coils"/>
    </source>
</evidence>
<dbReference type="Proteomes" id="UP000480151">
    <property type="component" value="Unassembled WGS sequence"/>
</dbReference>
<feature type="coiled-coil region" evidence="1">
    <location>
        <begin position="234"/>
        <end position="261"/>
    </location>
</feature>
<evidence type="ECO:0000313" key="3">
    <source>
        <dbReference type="Proteomes" id="UP000480151"/>
    </source>
</evidence>
<dbReference type="RefSeq" id="WP_165093829.1">
    <property type="nucleotide sequence ID" value="NZ_JAAKGU010000001.1"/>
</dbReference>
<proteinExistence type="predicted"/>
<reference evidence="2 3" key="1">
    <citation type="submission" date="2020-02" db="EMBL/GenBank/DDBJ databases">
        <authorList>
            <person name="Gao J."/>
            <person name="Sun J."/>
        </authorList>
    </citation>
    <scope>NUCLEOTIDE SEQUENCE [LARGE SCALE GENOMIC DNA]</scope>
    <source>
        <strain evidence="2 3">7124</strain>
    </source>
</reference>